<protein>
    <recommendedName>
        <fullName evidence="2">histidine kinase</fullName>
        <ecNumber evidence="2">2.7.13.3</ecNumber>
    </recommendedName>
</protein>
<dbReference type="GO" id="GO:0000155">
    <property type="term" value="F:phosphorelay sensor kinase activity"/>
    <property type="evidence" value="ECO:0007669"/>
    <property type="project" value="InterPro"/>
</dbReference>
<name>A0A3S2VQX4_9PROT</name>
<evidence type="ECO:0000256" key="1">
    <source>
        <dbReference type="ARBA" id="ARBA00000085"/>
    </source>
</evidence>
<dbReference type="OrthoDB" id="9813151at2"/>
<dbReference type="EC" id="2.7.13.3" evidence="2"/>
<dbReference type="Pfam" id="PF02518">
    <property type="entry name" value="HATPase_c"/>
    <property type="match status" value="1"/>
</dbReference>
<dbReference type="EMBL" id="SADE01000001">
    <property type="protein sequence ID" value="RVU38258.1"/>
    <property type="molecule type" value="Genomic_DNA"/>
</dbReference>
<feature type="transmembrane region" description="Helical" evidence="7">
    <location>
        <begin position="175"/>
        <end position="195"/>
    </location>
</feature>
<evidence type="ECO:0000256" key="2">
    <source>
        <dbReference type="ARBA" id="ARBA00012438"/>
    </source>
</evidence>
<keyword evidence="4" id="KW-0808">Transferase</keyword>
<dbReference type="InterPro" id="IPR036097">
    <property type="entry name" value="HisK_dim/P_sf"/>
</dbReference>
<dbReference type="PANTHER" id="PTHR43711">
    <property type="entry name" value="TWO-COMPONENT HISTIDINE KINASE"/>
    <property type="match status" value="1"/>
</dbReference>
<proteinExistence type="predicted"/>
<evidence type="ECO:0000259" key="8">
    <source>
        <dbReference type="PROSITE" id="PS50109"/>
    </source>
</evidence>
<dbReference type="PROSITE" id="PS50109">
    <property type="entry name" value="HIS_KIN"/>
    <property type="match status" value="1"/>
</dbReference>
<dbReference type="PANTHER" id="PTHR43711:SF26">
    <property type="entry name" value="SENSOR HISTIDINE KINASE RCSC"/>
    <property type="match status" value="1"/>
</dbReference>
<evidence type="ECO:0000256" key="3">
    <source>
        <dbReference type="ARBA" id="ARBA00022553"/>
    </source>
</evidence>
<dbReference type="InterPro" id="IPR005467">
    <property type="entry name" value="His_kinase_dom"/>
</dbReference>
<evidence type="ECO:0000313" key="9">
    <source>
        <dbReference type="EMBL" id="RVU38258.1"/>
    </source>
</evidence>
<dbReference type="InterPro" id="IPR036890">
    <property type="entry name" value="HATPase_C_sf"/>
</dbReference>
<evidence type="ECO:0000256" key="5">
    <source>
        <dbReference type="ARBA" id="ARBA00022777"/>
    </source>
</evidence>
<dbReference type="InterPro" id="IPR003594">
    <property type="entry name" value="HATPase_dom"/>
</dbReference>
<dbReference type="Pfam" id="PF00512">
    <property type="entry name" value="HisKA"/>
    <property type="match status" value="1"/>
</dbReference>
<evidence type="ECO:0000256" key="4">
    <source>
        <dbReference type="ARBA" id="ARBA00022679"/>
    </source>
</evidence>
<comment type="caution">
    <text evidence="9">The sequence shown here is derived from an EMBL/GenBank/DDBJ whole genome shotgun (WGS) entry which is preliminary data.</text>
</comment>
<dbReference type="InterPro" id="IPR003661">
    <property type="entry name" value="HisK_dim/P_dom"/>
</dbReference>
<dbReference type="InterPro" id="IPR050736">
    <property type="entry name" value="Sensor_HK_Regulatory"/>
</dbReference>
<accession>A0A3S2VQX4</accession>
<evidence type="ECO:0000256" key="6">
    <source>
        <dbReference type="ARBA" id="ARBA00023012"/>
    </source>
</evidence>
<dbReference type="PRINTS" id="PR00344">
    <property type="entry name" value="BCTRLSENSOR"/>
</dbReference>
<dbReference type="CDD" id="cd00082">
    <property type="entry name" value="HisKA"/>
    <property type="match status" value="1"/>
</dbReference>
<gene>
    <name evidence="9" type="ORF">EOI86_02885</name>
</gene>
<dbReference type="Gene3D" id="1.10.287.130">
    <property type="match status" value="1"/>
</dbReference>
<dbReference type="SUPFAM" id="SSF55874">
    <property type="entry name" value="ATPase domain of HSP90 chaperone/DNA topoisomerase II/histidine kinase"/>
    <property type="match status" value="1"/>
</dbReference>
<organism evidence="9 10">
    <name type="scientific">Hwanghaeella grinnelliae</name>
    <dbReference type="NCBI Taxonomy" id="2500179"/>
    <lineage>
        <taxon>Bacteria</taxon>
        <taxon>Pseudomonadati</taxon>
        <taxon>Pseudomonadota</taxon>
        <taxon>Alphaproteobacteria</taxon>
        <taxon>Rhodospirillales</taxon>
        <taxon>Rhodospirillaceae</taxon>
        <taxon>Hwanghaeella</taxon>
    </lineage>
</organism>
<dbReference type="InterPro" id="IPR004358">
    <property type="entry name" value="Sig_transdc_His_kin-like_C"/>
</dbReference>
<comment type="catalytic activity">
    <reaction evidence="1">
        <text>ATP + protein L-histidine = ADP + protein N-phospho-L-histidine.</text>
        <dbReference type="EC" id="2.7.13.3"/>
    </reaction>
</comment>
<dbReference type="RefSeq" id="WP_127763630.1">
    <property type="nucleotide sequence ID" value="NZ_SADE01000001.1"/>
</dbReference>
<dbReference type="SMART" id="SM00387">
    <property type="entry name" value="HATPase_c"/>
    <property type="match status" value="1"/>
</dbReference>
<sequence length="449" mass="49724">MINRHLSLIFSILTALFLTLSAASIVYSLTTLKQVSIKNYDSSGLAAIQLRMHFNLLLAELRAHEEGTVPGAARDAMLQYDIVYQRLQSLPKRPPYTEILTEEELSLLATISRQVQSEADLFDVAAMKNTPLPMGIHSRLQGFVKDMNYLVGRIVQLAQQYREKRRLEVIQSTRLLIASTGGLAITGAIFAYLLWRSRLRLHVQKLAIEESRDRLIQASDSKSQFLAHMSHEFRTPLNAILGYSEIIKLRVFGGNVDNRYLEYAGLIKQAGDHLLEIVNDVLDISKVEAGKYELNPTLFPLADVIQECSRMAGPEHATNDEIISIEIPGNCAQLHADLQAFRQIMVNLIHNAVKYSNNGGKVVVTARKDEAGETFIVVRDSGPGIAPNELAKVMQPFGQGQNNLETAQKGTGLGLSLSKKLMELHHGDLKIDSVLGKGTTVTLCFPEAA</sequence>
<keyword evidence="3" id="KW-0597">Phosphoprotein</keyword>
<dbReference type="Gene3D" id="3.30.565.10">
    <property type="entry name" value="Histidine kinase-like ATPase, C-terminal domain"/>
    <property type="match status" value="1"/>
</dbReference>
<keyword evidence="6" id="KW-0902">Two-component regulatory system</keyword>
<reference evidence="10" key="1">
    <citation type="submission" date="2019-01" db="EMBL/GenBank/DDBJ databases">
        <title>Gri0909 isolated from a small marine red alga.</title>
        <authorList>
            <person name="Kim J."/>
            <person name="Jeong S.E."/>
            <person name="Jeon C.O."/>
        </authorList>
    </citation>
    <scope>NUCLEOTIDE SEQUENCE [LARGE SCALE GENOMIC DNA]</scope>
    <source>
        <strain evidence="10">Gri0909</strain>
    </source>
</reference>
<evidence type="ECO:0000313" key="10">
    <source>
        <dbReference type="Proteomes" id="UP000287447"/>
    </source>
</evidence>
<keyword evidence="7" id="KW-0812">Transmembrane</keyword>
<dbReference type="AlphaFoldDB" id="A0A3S2VQX4"/>
<evidence type="ECO:0000256" key="7">
    <source>
        <dbReference type="SAM" id="Phobius"/>
    </source>
</evidence>
<keyword evidence="10" id="KW-1185">Reference proteome</keyword>
<dbReference type="Proteomes" id="UP000287447">
    <property type="component" value="Unassembled WGS sequence"/>
</dbReference>
<dbReference type="SUPFAM" id="SSF47384">
    <property type="entry name" value="Homodimeric domain of signal transducing histidine kinase"/>
    <property type="match status" value="1"/>
</dbReference>
<keyword evidence="5 9" id="KW-0418">Kinase</keyword>
<keyword evidence="7" id="KW-0472">Membrane</keyword>
<keyword evidence="7" id="KW-1133">Transmembrane helix</keyword>
<dbReference type="SMART" id="SM00388">
    <property type="entry name" value="HisKA"/>
    <property type="match status" value="1"/>
</dbReference>
<feature type="domain" description="Histidine kinase" evidence="8">
    <location>
        <begin position="228"/>
        <end position="449"/>
    </location>
</feature>